<dbReference type="GO" id="GO:0000146">
    <property type="term" value="F:microfilament motor activity"/>
    <property type="evidence" value="ECO:0007669"/>
    <property type="project" value="InterPro"/>
</dbReference>
<feature type="domain" description="Phorbol-ester/DAG-type" evidence="8">
    <location>
        <begin position="296"/>
        <end position="345"/>
    </location>
</feature>
<dbReference type="InterPro" id="IPR046349">
    <property type="entry name" value="C1-like_sf"/>
</dbReference>
<dbReference type="InterPro" id="IPR046987">
    <property type="entry name" value="Myo9"/>
</dbReference>
<dbReference type="PROSITE" id="PS00479">
    <property type="entry name" value="ZF_DAG_PE_1"/>
    <property type="match status" value="1"/>
</dbReference>
<name>A0AAV2LUN2_KNICA</name>
<evidence type="ECO:0000256" key="3">
    <source>
        <dbReference type="ARBA" id="ARBA00022490"/>
    </source>
</evidence>
<evidence type="ECO:0000259" key="8">
    <source>
        <dbReference type="PROSITE" id="PS50081"/>
    </source>
</evidence>
<dbReference type="GO" id="GO:0045198">
    <property type="term" value="P:establishment of epithelial cell apical/basal polarity"/>
    <property type="evidence" value="ECO:0007669"/>
    <property type="project" value="TreeGrafter"/>
</dbReference>
<evidence type="ECO:0000313" key="10">
    <source>
        <dbReference type="Proteomes" id="UP001497482"/>
    </source>
</evidence>
<protein>
    <recommendedName>
        <fullName evidence="8">Phorbol-ester/DAG-type domain-containing protein</fullName>
    </recommendedName>
</protein>
<dbReference type="GO" id="GO:0051015">
    <property type="term" value="F:actin filament binding"/>
    <property type="evidence" value="ECO:0007669"/>
    <property type="project" value="TreeGrafter"/>
</dbReference>
<evidence type="ECO:0000256" key="7">
    <source>
        <dbReference type="SAM" id="MobiDB-lite"/>
    </source>
</evidence>
<feature type="compositionally biased region" description="Basic and acidic residues" evidence="7">
    <location>
        <begin position="9"/>
        <end position="19"/>
    </location>
</feature>
<dbReference type="Pfam" id="PF00130">
    <property type="entry name" value="C1_1"/>
    <property type="match status" value="1"/>
</dbReference>
<dbReference type="InterPro" id="IPR002219">
    <property type="entry name" value="PKC_DAG/PE"/>
</dbReference>
<dbReference type="AlphaFoldDB" id="A0AAV2LUN2"/>
<evidence type="ECO:0000256" key="4">
    <source>
        <dbReference type="ARBA" id="ARBA00022723"/>
    </source>
</evidence>
<dbReference type="FunFam" id="3.30.60.20:FF:000020">
    <property type="entry name" value="Putative unconventional myosin-IXa"/>
    <property type="match status" value="1"/>
</dbReference>
<dbReference type="GO" id="GO:0005096">
    <property type="term" value="F:GTPase activator activity"/>
    <property type="evidence" value="ECO:0007669"/>
    <property type="project" value="InterPro"/>
</dbReference>
<evidence type="ECO:0000256" key="6">
    <source>
        <dbReference type="ARBA" id="ARBA00023136"/>
    </source>
</evidence>
<dbReference type="Proteomes" id="UP001497482">
    <property type="component" value="Chromosome 4"/>
</dbReference>
<dbReference type="EMBL" id="OZ035826">
    <property type="protein sequence ID" value="CAL1604751.1"/>
    <property type="molecule type" value="Genomic_DNA"/>
</dbReference>
<keyword evidence="10" id="KW-1185">Reference proteome</keyword>
<organism evidence="9 10">
    <name type="scientific">Knipowitschia caucasica</name>
    <name type="common">Caucasian dwarf goby</name>
    <name type="synonym">Pomatoschistus caucasicus</name>
    <dbReference type="NCBI Taxonomy" id="637954"/>
    <lineage>
        <taxon>Eukaryota</taxon>
        <taxon>Metazoa</taxon>
        <taxon>Chordata</taxon>
        <taxon>Craniata</taxon>
        <taxon>Vertebrata</taxon>
        <taxon>Euteleostomi</taxon>
        <taxon>Actinopterygii</taxon>
        <taxon>Neopterygii</taxon>
        <taxon>Teleostei</taxon>
        <taxon>Neoteleostei</taxon>
        <taxon>Acanthomorphata</taxon>
        <taxon>Gobiaria</taxon>
        <taxon>Gobiiformes</taxon>
        <taxon>Gobioidei</taxon>
        <taxon>Gobiidae</taxon>
        <taxon>Gobiinae</taxon>
        <taxon>Knipowitschia</taxon>
    </lineage>
</organism>
<dbReference type="GO" id="GO:0005884">
    <property type="term" value="C:actin filament"/>
    <property type="evidence" value="ECO:0007669"/>
    <property type="project" value="TreeGrafter"/>
</dbReference>
<evidence type="ECO:0000256" key="5">
    <source>
        <dbReference type="ARBA" id="ARBA00022833"/>
    </source>
</evidence>
<sequence>MRFWGNPSTEKKKLSREKLVPGPDSLELDSADGALPGEGQENMSPPLSPSGLWSGGSREHKENKEPSPKVKRRRSVKISSVTLEPPAQWQNDALHILSCSNDYRSMNDFLMKKVLLSPLTPDPSASTASSLMTLFGANMYNSSQINDLEAEDSKKDTMVDVVYQKGSEGVPSEHLHHLLYSAGGAYSIAALYQQHFILWTECKSVRYKDLYALFEHNPGEEHEAGAKGLERVPAPLPRYHMSTGTIAWSPRYHMRHRDHSMVTKVPHEHRDHSMVTKVPHEHRDHSMVTKVEEHNGHIFKSTQYSIPTYCEFCSSLIWMMDRACVCKLCRYACHRKCCQKMTTKCSKKFDRSSRPDSSEWRCPVSPAMRERCP</sequence>
<dbReference type="GO" id="GO:0035556">
    <property type="term" value="P:intracellular signal transduction"/>
    <property type="evidence" value="ECO:0007669"/>
    <property type="project" value="InterPro"/>
</dbReference>
<comment type="subcellular location">
    <subcellularLocation>
        <location evidence="2">Cytoplasm</location>
    </subcellularLocation>
    <subcellularLocation>
        <location evidence="1">Membrane</location>
    </subcellularLocation>
</comment>
<feature type="region of interest" description="Disordered" evidence="7">
    <location>
        <begin position="348"/>
        <end position="373"/>
    </location>
</feature>
<dbReference type="SMART" id="SM00109">
    <property type="entry name" value="C1"/>
    <property type="match status" value="1"/>
</dbReference>
<feature type="compositionally biased region" description="Basic and acidic residues" evidence="7">
    <location>
        <begin position="57"/>
        <end position="68"/>
    </location>
</feature>
<dbReference type="PROSITE" id="PS50081">
    <property type="entry name" value="ZF_DAG_PE_2"/>
    <property type="match status" value="1"/>
</dbReference>
<keyword evidence="6" id="KW-0472">Membrane</keyword>
<dbReference type="PANTHER" id="PTHR46184">
    <property type="entry name" value="UNCONVENTIONAL MYOSIN-IXB-LIKE PROTEIN"/>
    <property type="match status" value="1"/>
</dbReference>
<dbReference type="PANTHER" id="PTHR46184:SF3">
    <property type="entry name" value="UNCONVENTIONAL MYOSIN-IXA"/>
    <property type="match status" value="1"/>
</dbReference>
<reference evidence="9 10" key="1">
    <citation type="submission" date="2024-04" db="EMBL/GenBank/DDBJ databases">
        <authorList>
            <person name="Waldvogel A.-M."/>
            <person name="Schoenle A."/>
        </authorList>
    </citation>
    <scope>NUCLEOTIDE SEQUENCE [LARGE SCALE GENOMIC DNA]</scope>
</reference>
<evidence type="ECO:0000313" key="9">
    <source>
        <dbReference type="EMBL" id="CAL1604751.1"/>
    </source>
</evidence>
<dbReference type="GO" id="GO:0046872">
    <property type="term" value="F:metal ion binding"/>
    <property type="evidence" value="ECO:0007669"/>
    <property type="project" value="UniProtKB-KW"/>
</dbReference>
<keyword evidence="3" id="KW-0963">Cytoplasm</keyword>
<dbReference type="GO" id="GO:0016020">
    <property type="term" value="C:membrane"/>
    <property type="evidence" value="ECO:0007669"/>
    <property type="project" value="UniProtKB-SubCell"/>
</dbReference>
<dbReference type="GO" id="GO:0044295">
    <property type="term" value="C:axonal growth cone"/>
    <property type="evidence" value="ECO:0007669"/>
    <property type="project" value="TreeGrafter"/>
</dbReference>
<dbReference type="GO" id="GO:0005737">
    <property type="term" value="C:cytoplasm"/>
    <property type="evidence" value="ECO:0007669"/>
    <property type="project" value="UniProtKB-SubCell"/>
</dbReference>
<feature type="compositionally biased region" description="Basic and acidic residues" evidence="7">
    <location>
        <begin position="348"/>
        <end position="359"/>
    </location>
</feature>
<accession>A0AAV2LUN2</accession>
<feature type="region of interest" description="Disordered" evidence="7">
    <location>
        <begin position="1"/>
        <end position="77"/>
    </location>
</feature>
<dbReference type="SUPFAM" id="SSF57889">
    <property type="entry name" value="Cysteine-rich domain"/>
    <property type="match status" value="1"/>
</dbReference>
<gene>
    <name evidence="9" type="ORF">KC01_LOCUS32212</name>
</gene>
<dbReference type="Gene3D" id="3.30.60.20">
    <property type="match status" value="1"/>
</dbReference>
<proteinExistence type="predicted"/>
<keyword evidence="4" id="KW-0479">Metal-binding</keyword>
<keyword evidence="5" id="KW-0862">Zinc</keyword>
<evidence type="ECO:0000256" key="1">
    <source>
        <dbReference type="ARBA" id="ARBA00004370"/>
    </source>
</evidence>
<evidence type="ECO:0000256" key="2">
    <source>
        <dbReference type="ARBA" id="ARBA00004496"/>
    </source>
</evidence>